<dbReference type="GO" id="GO:1903457">
    <property type="term" value="P:lactate catabolic process"/>
    <property type="evidence" value="ECO:0007669"/>
    <property type="project" value="TreeGrafter"/>
</dbReference>
<sequence>MRTRDAIQRALSKVPRKQPSPRTLPGTQGGEVMLDVRGLEADLRRSVKGEVRFDDGSRALYATDGSNYRQVPIGVVIPRSIEDVIQTVRVCREHGAPLLSRGGGTSLAGQCCNVAVVIDWMKYLGKVLEIDPATKSARVQPGTILDVLRHQAEEYHLTFGPDPSTHNHCALGGMLGNNACGSHAQMAGPVSHNVLELDVLTYDGLRLKVGPTSDEELQAIIRSGGRRGDIYRKLRDLRDHYADEIRRRYPPIPRRISGYNLNALLPENGFDVARALVGTEGTCVTILEAKLRLVHSPPHRVLVLLGYPDIYTAGDHAHELAERFHPLALEGLDYRLIHNVVVKGHTTELASIHPKSSHVEFLDLLPRGHGYLMLELGGDTKEEAIERAREMMDELCADRRPPEDMRLYSDMEHIEHAWKIRESGLGATARVPGQPDTWPGWEDSAVPPEKLGDYLRGMRKLYDKYGYDASLYGHFGQACVHTRINFDLKSARGIQQYRAFMSEAVDLCVSMGGSLSGEHGDGQARAEFLPRMFGPELVRAFREFKTIWDPLGKMNPGKVVDPHPIDQQLRFGRDYEARTWKPKTHFKYPDDDGLLYRATERCVGVGKCRRDSGGTMCPSYMVTKEEKHTTRGRAHLLFEMMQGQVIKKGWRDENVKESLDLCLACKGCKGDCPVNVDLATYKAEFLSHYYQGHLRPRTAYSMGLIMFWARAAMLAPGLVNLLTQHSPTQELLKKLGGITTKRPMPRFAPESFQRWVVRQRPVPRHQGHQRVLLWPDTFNNHFFPETAASALEVLEDAGFEVVVPQGFLCCGRPLYDFGMLPTAKWMLRRTVERLRPYIEKGVPLVGLEPSCVSVFRDELRNLFPDWSLATQLRRQTFLFSDFLGRYARDWQPPRLEKKAVVHGHCHHKSLFKMNDEKGLLEKLGLDYQVPETGCCGMAGSFGFEAGEKYEVSQKVGERVLLPKVRETPKDTLLIADGFSCREQIAQNTDRKALHVAQVVRMAKASGSTGPAGEYPERGWVTSGLGKPPARWGLRAAVVGTGLLLGGLWLLRWPGNTRAHSRKRPPSRTPNTT</sequence>
<dbReference type="GO" id="GO:0008168">
    <property type="term" value="F:methyltransferase activity"/>
    <property type="evidence" value="ECO:0007669"/>
    <property type="project" value="UniProtKB-KW"/>
</dbReference>
<evidence type="ECO:0000256" key="6">
    <source>
        <dbReference type="SAM" id="Phobius"/>
    </source>
</evidence>
<keyword evidence="6" id="KW-0812">Transmembrane</keyword>
<comment type="cofactor">
    <cofactor evidence="1">
        <name>FAD</name>
        <dbReference type="ChEBI" id="CHEBI:57692"/>
    </cofactor>
</comment>
<dbReference type="AlphaFoldDB" id="A0A250JJ01"/>
<evidence type="ECO:0000256" key="1">
    <source>
        <dbReference type="ARBA" id="ARBA00001974"/>
    </source>
</evidence>
<dbReference type="GO" id="GO:0032259">
    <property type="term" value="P:methylation"/>
    <property type="evidence" value="ECO:0007669"/>
    <property type="project" value="UniProtKB-KW"/>
</dbReference>
<dbReference type="InterPro" id="IPR016167">
    <property type="entry name" value="FAD-bd_PCMH_sub1"/>
</dbReference>
<dbReference type="SUPFAM" id="SSF55103">
    <property type="entry name" value="FAD-linked oxidases, C-terminal domain"/>
    <property type="match status" value="1"/>
</dbReference>
<proteinExistence type="predicted"/>
<dbReference type="InterPro" id="IPR004113">
    <property type="entry name" value="FAD-bd_oxidored_4_C"/>
</dbReference>
<dbReference type="InterPro" id="IPR016169">
    <property type="entry name" value="FAD-bd_PCMH_sub2"/>
</dbReference>
<evidence type="ECO:0000313" key="9">
    <source>
        <dbReference type="Proteomes" id="UP000217257"/>
    </source>
</evidence>
<feature type="transmembrane region" description="Helical" evidence="6">
    <location>
        <begin position="1031"/>
        <end position="1052"/>
    </location>
</feature>
<dbReference type="PANTHER" id="PTHR11748">
    <property type="entry name" value="D-LACTATE DEHYDROGENASE"/>
    <property type="match status" value="1"/>
</dbReference>
<dbReference type="Proteomes" id="UP000217257">
    <property type="component" value="Chromosome"/>
</dbReference>
<keyword evidence="4" id="KW-0560">Oxidoreductase</keyword>
<dbReference type="Gene3D" id="1.10.45.10">
    <property type="entry name" value="Vanillyl-alcohol Oxidase, Chain A, domain 4"/>
    <property type="match status" value="1"/>
</dbReference>
<reference evidence="8 9" key="1">
    <citation type="submission" date="2017-06" db="EMBL/GenBank/DDBJ databases">
        <title>Sequencing and comparative analysis of myxobacterial genomes.</title>
        <authorList>
            <person name="Rupp O."/>
            <person name="Goesmann A."/>
            <person name="Sogaard-Andersen L."/>
        </authorList>
    </citation>
    <scope>NUCLEOTIDE SEQUENCE [LARGE SCALE GENOMIC DNA]</scope>
    <source>
        <strain evidence="8 9">DSM 52655</strain>
    </source>
</reference>
<evidence type="ECO:0000313" key="8">
    <source>
        <dbReference type="EMBL" id="ATB43610.1"/>
    </source>
</evidence>
<dbReference type="Gene3D" id="3.30.43.10">
    <property type="entry name" value="Uridine Diphospho-n-acetylenolpyruvylglucosamine Reductase, domain 2"/>
    <property type="match status" value="1"/>
</dbReference>
<keyword evidence="8" id="KW-0489">Methyltransferase</keyword>
<dbReference type="SUPFAM" id="SSF46548">
    <property type="entry name" value="alpha-helical ferredoxin"/>
    <property type="match status" value="1"/>
</dbReference>
<keyword evidence="6" id="KW-1133">Transmembrane helix</keyword>
<dbReference type="Pfam" id="PF13183">
    <property type="entry name" value="Fer4_8"/>
    <property type="match status" value="1"/>
</dbReference>
<dbReference type="InterPro" id="IPR016166">
    <property type="entry name" value="FAD-bd_PCMH"/>
</dbReference>
<keyword evidence="2" id="KW-0285">Flavoprotein</keyword>
<dbReference type="Pfam" id="PF02754">
    <property type="entry name" value="CCG"/>
    <property type="match status" value="1"/>
</dbReference>
<dbReference type="PANTHER" id="PTHR11748:SF119">
    <property type="entry name" value="D-2-HYDROXYGLUTARATE DEHYDROGENASE"/>
    <property type="match status" value="1"/>
</dbReference>
<dbReference type="Pfam" id="PF02913">
    <property type="entry name" value="FAD-oxidase_C"/>
    <property type="match status" value="1"/>
</dbReference>
<evidence type="ECO:0000256" key="4">
    <source>
        <dbReference type="ARBA" id="ARBA00023002"/>
    </source>
</evidence>
<dbReference type="InterPro" id="IPR016164">
    <property type="entry name" value="FAD-linked_Oxase-like_C"/>
</dbReference>
<dbReference type="PROSITE" id="PS51387">
    <property type="entry name" value="FAD_PCMH"/>
    <property type="match status" value="1"/>
</dbReference>
<dbReference type="Pfam" id="PF01565">
    <property type="entry name" value="FAD_binding_4"/>
    <property type="match status" value="1"/>
</dbReference>
<evidence type="ECO:0000256" key="5">
    <source>
        <dbReference type="SAM" id="MobiDB-lite"/>
    </source>
</evidence>
<dbReference type="RefSeq" id="WP_095991000.1">
    <property type="nucleotide sequence ID" value="NZ_CP022098.1"/>
</dbReference>
<dbReference type="SUPFAM" id="SSF56176">
    <property type="entry name" value="FAD-binding/transporter-associated domain-like"/>
    <property type="match status" value="1"/>
</dbReference>
<dbReference type="InterPro" id="IPR036318">
    <property type="entry name" value="FAD-bd_PCMH-like_sf"/>
</dbReference>
<dbReference type="GO" id="GO:0004458">
    <property type="term" value="F:D-lactate dehydrogenase (cytochrome) activity"/>
    <property type="evidence" value="ECO:0007669"/>
    <property type="project" value="TreeGrafter"/>
</dbReference>
<feature type="region of interest" description="Disordered" evidence="5">
    <location>
        <begin position="1"/>
        <end position="30"/>
    </location>
</feature>
<dbReference type="EMBL" id="CP022098">
    <property type="protein sequence ID" value="ATB43610.1"/>
    <property type="molecule type" value="Genomic_DNA"/>
</dbReference>
<dbReference type="Gene3D" id="3.30.465.10">
    <property type="match status" value="1"/>
</dbReference>
<keyword evidence="6" id="KW-0472">Membrane</keyword>
<gene>
    <name evidence="8" type="ORF">CYFUS_009090</name>
</gene>
<accession>A0A250JJ01</accession>
<dbReference type="InterPro" id="IPR017896">
    <property type="entry name" value="4Fe4S_Fe-S-bd"/>
</dbReference>
<name>A0A250JJ01_9BACT</name>
<dbReference type="KEGG" id="cfus:CYFUS_009090"/>
<evidence type="ECO:0000259" key="7">
    <source>
        <dbReference type="PROSITE" id="PS51387"/>
    </source>
</evidence>
<protein>
    <submittedName>
        <fullName evidence="8">Dimethylmenaquinone methyltransferase</fullName>
    </submittedName>
</protein>
<evidence type="ECO:0000256" key="3">
    <source>
        <dbReference type="ARBA" id="ARBA00022827"/>
    </source>
</evidence>
<organism evidence="8 9">
    <name type="scientific">Cystobacter fuscus</name>
    <dbReference type="NCBI Taxonomy" id="43"/>
    <lineage>
        <taxon>Bacteria</taxon>
        <taxon>Pseudomonadati</taxon>
        <taxon>Myxococcota</taxon>
        <taxon>Myxococcia</taxon>
        <taxon>Myxococcales</taxon>
        <taxon>Cystobacterineae</taxon>
        <taxon>Archangiaceae</taxon>
        <taxon>Cystobacter</taxon>
    </lineage>
</organism>
<evidence type="ECO:0000256" key="2">
    <source>
        <dbReference type="ARBA" id="ARBA00022630"/>
    </source>
</evidence>
<dbReference type="InterPro" id="IPR016171">
    <property type="entry name" value="Vanillyl_alc_oxidase_C-sub2"/>
</dbReference>
<keyword evidence="3" id="KW-0274">FAD</keyword>
<keyword evidence="8" id="KW-0808">Transferase</keyword>
<dbReference type="GO" id="GO:0008720">
    <property type="term" value="F:D-lactate dehydrogenase (NAD+) activity"/>
    <property type="evidence" value="ECO:0007669"/>
    <property type="project" value="TreeGrafter"/>
</dbReference>
<dbReference type="GO" id="GO:0071949">
    <property type="term" value="F:FAD binding"/>
    <property type="evidence" value="ECO:0007669"/>
    <property type="project" value="InterPro"/>
</dbReference>
<dbReference type="Gene3D" id="3.30.70.2740">
    <property type="match status" value="1"/>
</dbReference>
<dbReference type="InterPro" id="IPR006094">
    <property type="entry name" value="Oxid_FAD_bind_N"/>
</dbReference>
<feature type="domain" description="FAD-binding PCMH-type" evidence="7">
    <location>
        <begin position="68"/>
        <end position="296"/>
    </location>
</feature>
<dbReference type="InterPro" id="IPR004017">
    <property type="entry name" value="Cys_rich_dom"/>
</dbReference>